<feature type="compositionally biased region" description="Polar residues" evidence="1">
    <location>
        <begin position="33"/>
        <end position="52"/>
    </location>
</feature>
<dbReference type="AlphaFoldDB" id="A0A4P7NM27"/>
<protein>
    <submittedName>
        <fullName evidence="2">Uncharacterized protein</fullName>
    </submittedName>
</protein>
<gene>
    <name evidence="2" type="ORF">PoMZ_12063</name>
</gene>
<reference evidence="2 3" key="1">
    <citation type="journal article" date="2019" name="Mol. Biol. Evol.">
        <title>Blast fungal genomes show frequent chromosomal changes, gene gains and losses, and effector gene turnover.</title>
        <authorList>
            <person name="Gomez Luciano L.B."/>
            <person name="Jason Tsai I."/>
            <person name="Chuma I."/>
            <person name="Tosa Y."/>
            <person name="Chen Y.H."/>
            <person name="Li J.Y."/>
            <person name="Li M.Y."/>
            <person name="Jade Lu M.Y."/>
            <person name="Nakayashiki H."/>
            <person name="Li W.H."/>
        </authorList>
    </citation>
    <scope>NUCLEOTIDE SEQUENCE [LARGE SCALE GENOMIC DNA]</scope>
    <source>
        <strain evidence="2">MZ5-1-6</strain>
    </source>
</reference>
<feature type="region of interest" description="Disordered" evidence="1">
    <location>
        <begin position="31"/>
        <end position="53"/>
    </location>
</feature>
<dbReference type="EMBL" id="CP034208">
    <property type="protein sequence ID" value="QBZ63166.1"/>
    <property type="molecule type" value="Genomic_DNA"/>
</dbReference>
<evidence type="ECO:0000313" key="2">
    <source>
        <dbReference type="EMBL" id="QBZ63166.1"/>
    </source>
</evidence>
<dbReference type="Proteomes" id="UP000294847">
    <property type="component" value="Chromosome 5"/>
</dbReference>
<organism evidence="2 3">
    <name type="scientific">Pyricularia oryzae</name>
    <name type="common">Rice blast fungus</name>
    <name type="synonym">Magnaporthe oryzae</name>
    <dbReference type="NCBI Taxonomy" id="318829"/>
    <lineage>
        <taxon>Eukaryota</taxon>
        <taxon>Fungi</taxon>
        <taxon>Dikarya</taxon>
        <taxon>Ascomycota</taxon>
        <taxon>Pezizomycotina</taxon>
        <taxon>Sordariomycetes</taxon>
        <taxon>Sordariomycetidae</taxon>
        <taxon>Magnaporthales</taxon>
        <taxon>Pyriculariaceae</taxon>
        <taxon>Pyricularia</taxon>
    </lineage>
</organism>
<accession>A0A4P7NM27</accession>
<proteinExistence type="predicted"/>
<evidence type="ECO:0000256" key="1">
    <source>
        <dbReference type="SAM" id="MobiDB-lite"/>
    </source>
</evidence>
<evidence type="ECO:0000313" key="3">
    <source>
        <dbReference type="Proteomes" id="UP000294847"/>
    </source>
</evidence>
<sequence>MACDFGQPALLQSQVPLSSKWTMHEERAYHTGGQPTLQTPCKGAGSTSSNTNTKDKFEAVADNISFNEEQVPCNRVRKCIRLRYMSQSDTENRPWYNATLQMSTIVGAACQMDELAFVGLTCGRRKQEGDGNPTAFQSICMDPGLSFERRLVNNAGRIDLSCIEIITYLSVVLRPIIDD</sequence>
<name>A0A4P7NM27_PYROR</name>